<proteinExistence type="predicted"/>
<dbReference type="EMBL" id="CP083680">
    <property type="protein sequence ID" value="UYU67351.1"/>
    <property type="molecule type" value="Genomic_DNA"/>
</dbReference>
<evidence type="ECO:0000313" key="2">
    <source>
        <dbReference type="Proteomes" id="UP001156218"/>
    </source>
</evidence>
<dbReference type="AlphaFoldDB" id="A0ABD7U5C9"/>
<protein>
    <submittedName>
        <fullName evidence="1">Uncharacterized protein</fullName>
    </submittedName>
</protein>
<sequence length="101" mass="11445">MRVKGTIIKAVISIDLPSGLTMDDIDFSCRFFVYYCSNASQIIKKSEMIRVNENSYTCYIDTKIIGTGEIWLETTAYLPDSDYEIGTRVEIDKINTGIKTV</sequence>
<gene>
    <name evidence="1" type="ORF">KQP68_03455</name>
</gene>
<reference evidence="1 2" key="1">
    <citation type="submission" date="2021-06" db="EMBL/GenBank/DDBJ databases">
        <title>Interrogation of the integrated mobile genetic elements in gut-associated Bacteroides with a consensus prediction approach.</title>
        <authorList>
            <person name="Campbell D.E."/>
            <person name="Leigh J.R."/>
            <person name="Kim T."/>
            <person name="England W."/>
            <person name="Whitaker R.J."/>
            <person name="Degnan P.H."/>
        </authorList>
    </citation>
    <scope>NUCLEOTIDE SEQUENCE [LARGE SCALE GENOMIC DNA]</scope>
    <source>
        <strain evidence="1 2">WAL8669</strain>
    </source>
</reference>
<dbReference type="RefSeq" id="WP_130062177.1">
    <property type="nucleotide sequence ID" value="NZ_CP083680.1"/>
</dbReference>
<evidence type="ECO:0000313" key="1">
    <source>
        <dbReference type="EMBL" id="UYU67351.1"/>
    </source>
</evidence>
<dbReference type="Proteomes" id="UP001156218">
    <property type="component" value="Chromosome"/>
</dbReference>
<organism evidence="1 2">
    <name type="scientific">Bacteroides thetaiotaomicron</name>
    <dbReference type="NCBI Taxonomy" id="818"/>
    <lineage>
        <taxon>Bacteria</taxon>
        <taxon>Pseudomonadati</taxon>
        <taxon>Bacteroidota</taxon>
        <taxon>Bacteroidia</taxon>
        <taxon>Bacteroidales</taxon>
        <taxon>Bacteroidaceae</taxon>
        <taxon>Bacteroides</taxon>
    </lineage>
</organism>
<accession>A0ABD7U5C9</accession>
<name>A0ABD7U5C9_BACT4</name>